<dbReference type="KEGG" id="csy:CENSYa_0512"/>
<evidence type="ECO:0000313" key="2">
    <source>
        <dbReference type="Proteomes" id="UP000000758"/>
    </source>
</evidence>
<dbReference type="AlphaFoldDB" id="A0RUX8"/>
<keyword evidence="2" id="KW-1185">Reference proteome</keyword>
<evidence type="ECO:0000313" key="1">
    <source>
        <dbReference type="EMBL" id="ABK77145.1"/>
    </source>
</evidence>
<dbReference type="STRING" id="414004.CENSYa_0512"/>
<dbReference type="HOGENOM" id="CLU_1840475_0_0_2"/>
<dbReference type="PATRIC" id="fig|414004.10.peg.470"/>
<organism evidence="1 2">
    <name type="scientific">Cenarchaeum symbiosum (strain A)</name>
    <dbReference type="NCBI Taxonomy" id="414004"/>
    <lineage>
        <taxon>Archaea</taxon>
        <taxon>Nitrososphaerota</taxon>
        <taxon>Candidatus Cenarchaeales</taxon>
        <taxon>Candidatus Cenarchaeaceae</taxon>
        <taxon>Candidatus Cenarchaeum</taxon>
    </lineage>
</organism>
<dbReference type="Proteomes" id="UP000000758">
    <property type="component" value="Chromosome"/>
</dbReference>
<sequence>MQRPTKQAGFIPFRKGPFVPAQKSKNQGADWTVQLVIQILQYEFLGPVKLSEWGPPMEKLVYMVMARDKDVFNMIYVGECEKTDKGDYFTSNEAFKCWMKKARTEDALYLCILPMFDREAQDRKRVVDKIVYKYNPPCN</sequence>
<proteinExistence type="predicted"/>
<dbReference type="EnsemblBacteria" id="ABK77145">
    <property type="protein sequence ID" value="ABK77145"/>
    <property type="gene ID" value="CENSYa_0512"/>
</dbReference>
<protein>
    <submittedName>
        <fullName evidence="1">Uncharacterized protein</fullName>
    </submittedName>
</protein>
<dbReference type="EMBL" id="DP000238">
    <property type="protein sequence ID" value="ABK77145.1"/>
    <property type="molecule type" value="Genomic_DNA"/>
</dbReference>
<name>A0RUX8_CENSY</name>
<reference evidence="1 2" key="1">
    <citation type="journal article" date="2006" name="Proc. Natl. Acad. Sci. U.S.A.">
        <title>Genomic analysis of the uncultivated marine crenarchaeote Cenarchaeum symbiosum.</title>
        <authorList>
            <person name="Hallam S.J."/>
            <person name="Konstantinidis K.T."/>
            <person name="Putnam N."/>
            <person name="Schleper C."/>
            <person name="Watanabe Y."/>
            <person name="Sugahara J."/>
            <person name="Preston C."/>
            <person name="de la Torre J."/>
            <person name="Richardson P.M."/>
            <person name="DeLong E.F."/>
        </authorList>
    </citation>
    <scope>NUCLEOTIDE SEQUENCE [LARGE SCALE GENOMIC DNA]</scope>
    <source>
        <strain evidence="2">A</strain>
    </source>
</reference>
<accession>A0RUX8</accession>
<gene>
    <name evidence="1" type="ordered locus">CENSYa_0512</name>
</gene>